<accession>A0A545THK9</accession>
<evidence type="ECO:0000256" key="2">
    <source>
        <dbReference type="ARBA" id="ARBA00012528"/>
    </source>
</evidence>
<comment type="caution">
    <text evidence="5">The sequence shown here is derived from an EMBL/GenBank/DDBJ whole genome shotgun (WGS) entry which is preliminary data.</text>
</comment>
<keyword evidence="6" id="KW-1185">Reference proteome</keyword>
<evidence type="ECO:0000313" key="5">
    <source>
        <dbReference type="EMBL" id="TQV76717.1"/>
    </source>
</evidence>
<evidence type="ECO:0000256" key="1">
    <source>
        <dbReference type="ARBA" id="ARBA00001946"/>
    </source>
</evidence>
<dbReference type="GO" id="GO:0005886">
    <property type="term" value="C:plasma membrane"/>
    <property type="evidence" value="ECO:0007669"/>
    <property type="project" value="TreeGrafter"/>
</dbReference>
<dbReference type="OrthoDB" id="9812260at2"/>
<sequence>MNAFSTSKVIGIEGYRNATKGNKEPLDVTGLALRLQQTLEIAPLLQTFCDELAFSIPCDSVSYRNAHTAFKYHTGELRAHRCRYQLELENDYLGHIECSRSKPFTMKETDLIERLLSLLIYPLRNSLLYQKAVDDSYRDPLTQIGNRAAFNEALNREICSFKRHLTSFSLMVIDIDHFKKVNDTYGHIAGDGVLQSVAKEIKNTLRRSDEVFRYGGEEFVVMLSNTDLDGAKFIADRIRKNISKMTVESHSEIKVTASIGVSATDVIRDVNDTLYHADKALYQAKEEGRNRVVVRP</sequence>
<dbReference type="PANTHER" id="PTHR45138:SF9">
    <property type="entry name" value="DIGUANYLATE CYCLASE DGCM-RELATED"/>
    <property type="match status" value="1"/>
</dbReference>
<dbReference type="RefSeq" id="WP_142888077.1">
    <property type="nucleotide sequence ID" value="NZ_VIKR01000001.1"/>
</dbReference>
<evidence type="ECO:0000256" key="3">
    <source>
        <dbReference type="ARBA" id="ARBA00034247"/>
    </source>
</evidence>
<dbReference type="InterPro" id="IPR050469">
    <property type="entry name" value="Diguanylate_Cyclase"/>
</dbReference>
<dbReference type="AlphaFoldDB" id="A0A545THK9"/>
<dbReference type="PANTHER" id="PTHR45138">
    <property type="entry name" value="REGULATORY COMPONENTS OF SENSORY TRANSDUCTION SYSTEM"/>
    <property type="match status" value="1"/>
</dbReference>
<evidence type="ECO:0000259" key="4">
    <source>
        <dbReference type="PROSITE" id="PS50887"/>
    </source>
</evidence>
<dbReference type="EC" id="2.7.7.65" evidence="2"/>
<dbReference type="Pfam" id="PF00990">
    <property type="entry name" value="GGDEF"/>
    <property type="match status" value="1"/>
</dbReference>
<dbReference type="GO" id="GO:0052621">
    <property type="term" value="F:diguanylate cyclase activity"/>
    <property type="evidence" value="ECO:0007669"/>
    <property type="project" value="UniProtKB-EC"/>
</dbReference>
<dbReference type="Gene3D" id="3.30.70.270">
    <property type="match status" value="1"/>
</dbReference>
<name>A0A545THK9_9GAMM</name>
<dbReference type="GO" id="GO:0043709">
    <property type="term" value="P:cell adhesion involved in single-species biofilm formation"/>
    <property type="evidence" value="ECO:0007669"/>
    <property type="project" value="TreeGrafter"/>
</dbReference>
<dbReference type="CDD" id="cd01949">
    <property type="entry name" value="GGDEF"/>
    <property type="match status" value="1"/>
</dbReference>
<reference evidence="5 6" key="1">
    <citation type="submission" date="2019-06" db="EMBL/GenBank/DDBJ databases">
        <title>Draft genome of Aliikangiella marina GYP-15.</title>
        <authorList>
            <person name="Wang G."/>
        </authorList>
    </citation>
    <scope>NUCLEOTIDE SEQUENCE [LARGE SCALE GENOMIC DNA]</scope>
    <source>
        <strain evidence="5 6">GYP-15</strain>
    </source>
</reference>
<dbReference type="EMBL" id="VIKR01000001">
    <property type="protein sequence ID" value="TQV76717.1"/>
    <property type="molecule type" value="Genomic_DNA"/>
</dbReference>
<dbReference type="InterPro" id="IPR043128">
    <property type="entry name" value="Rev_trsase/Diguanyl_cyclase"/>
</dbReference>
<dbReference type="NCBIfam" id="TIGR00254">
    <property type="entry name" value="GGDEF"/>
    <property type="match status" value="1"/>
</dbReference>
<gene>
    <name evidence="5" type="ORF">FLL45_01795</name>
</gene>
<dbReference type="Proteomes" id="UP000317839">
    <property type="component" value="Unassembled WGS sequence"/>
</dbReference>
<evidence type="ECO:0000313" key="6">
    <source>
        <dbReference type="Proteomes" id="UP000317839"/>
    </source>
</evidence>
<comment type="catalytic activity">
    <reaction evidence="3">
        <text>2 GTP = 3',3'-c-di-GMP + 2 diphosphate</text>
        <dbReference type="Rhea" id="RHEA:24898"/>
        <dbReference type="ChEBI" id="CHEBI:33019"/>
        <dbReference type="ChEBI" id="CHEBI:37565"/>
        <dbReference type="ChEBI" id="CHEBI:58805"/>
        <dbReference type="EC" id="2.7.7.65"/>
    </reaction>
</comment>
<dbReference type="SMART" id="SM00267">
    <property type="entry name" value="GGDEF"/>
    <property type="match status" value="1"/>
</dbReference>
<dbReference type="InterPro" id="IPR029787">
    <property type="entry name" value="Nucleotide_cyclase"/>
</dbReference>
<dbReference type="FunFam" id="3.30.70.270:FF:000001">
    <property type="entry name" value="Diguanylate cyclase domain protein"/>
    <property type="match status" value="1"/>
</dbReference>
<dbReference type="PROSITE" id="PS50887">
    <property type="entry name" value="GGDEF"/>
    <property type="match status" value="1"/>
</dbReference>
<dbReference type="InterPro" id="IPR000160">
    <property type="entry name" value="GGDEF_dom"/>
</dbReference>
<feature type="domain" description="GGDEF" evidence="4">
    <location>
        <begin position="166"/>
        <end position="296"/>
    </location>
</feature>
<comment type="cofactor">
    <cofactor evidence="1">
        <name>Mg(2+)</name>
        <dbReference type="ChEBI" id="CHEBI:18420"/>
    </cofactor>
</comment>
<dbReference type="GO" id="GO:1902201">
    <property type="term" value="P:negative regulation of bacterial-type flagellum-dependent cell motility"/>
    <property type="evidence" value="ECO:0007669"/>
    <property type="project" value="TreeGrafter"/>
</dbReference>
<protein>
    <recommendedName>
        <fullName evidence="2">diguanylate cyclase</fullName>
        <ecNumber evidence="2">2.7.7.65</ecNumber>
    </recommendedName>
</protein>
<proteinExistence type="predicted"/>
<organism evidence="5 6">
    <name type="scientific">Aliikangiella marina</name>
    <dbReference type="NCBI Taxonomy" id="1712262"/>
    <lineage>
        <taxon>Bacteria</taxon>
        <taxon>Pseudomonadati</taxon>
        <taxon>Pseudomonadota</taxon>
        <taxon>Gammaproteobacteria</taxon>
        <taxon>Oceanospirillales</taxon>
        <taxon>Pleioneaceae</taxon>
        <taxon>Aliikangiella</taxon>
    </lineage>
</organism>
<dbReference type="SUPFAM" id="SSF55073">
    <property type="entry name" value="Nucleotide cyclase"/>
    <property type="match status" value="1"/>
</dbReference>